<dbReference type="RefSeq" id="WP_192567251.1">
    <property type="nucleotide sequence ID" value="NZ_JACZEP010000005.1"/>
</dbReference>
<sequence>MSAMEFREPVTIFVGLGFPFDVESVLDAYRVLTDWVGARDWSHTMALNSCLDAINGIATAEAAREQFEAFAGARGIVAAEAIQATVARAAKDWVAA</sequence>
<evidence type="ECO:0000313" key="2">
    <source>
        <dbReference type="Proteomes" id="UP000598227"/>
    </source>
</evidence>
<comment type="caution">
    <text evidence="1">The sequence shown here is derived from an EMBL/GenBank/DDBJ whole genome shotgun (WGS) entry which is preliminary data.</text>
</comment>
<reference evidence="1 2" key="1">
    <citation type="submission" date="2020-09" db="EMBL/GenBank/DDBJ databases">
        <title>Draft Genome Sequence of Aminobacter carboxidus type strain DSM 1086, a soil Gram-negative carboxydobacterium.</title>
        <authorList>
            <person name="Turrini P."/>
            <person name="Tescari M."/>
            <person name="Artuso I."/>
            <person name="Lugli G.A."/>
            <person name="Frangipani E."/>
            <person name="Ventura M."/>
            <person name="Visca P."/>
        </authorList>
    </citation>
    <scope>NUCLEOTIDE SEQUENCE [LARGE SCALE GENOMIC DNA]</scope>
    <source>
        <strain evidence="1 2">DSM 1086</strain>
    </source>
</reference>
<protein>
    <submittedName>
        <fullName evidence="1">DUF982 domain-containing protein</fullName>
    </submittedName>
</protein>
<organism evidence="1 2">
    <name type="scientific">Aminobacter carboxidus</name>
    <dbReference type="NCBI Taxonomy" id="376165"/>
    <lineage>
        <taxon>Bacteria</taxon>
        <taxon>Pseudomonadati</taxon>
        <taxon>Pseudomonadota</taxon>
        <taxon>Alphaproteobacteria</taxon>
        <taxon>Hyphomicrobiales</taxon>
        <taxon>Phyllobacteriaceae</taxon>
        <taxon>Aminobacter</taxon>
    </lineage>
</organism>
<name>A0ABR9GQP6_9HYPH</name>
<dbReference type="Gene3D" id="6.10.250.730">
    <property type="match status" value="1"/>
</dbReference>
<proteinExistence type="predicted"/>
<evidence type="ECO:0000313" key="1">
    <source>
        <dbReference type="EMBL" id="MBE1205953.1"/>
    </source>
</evidence>
<keyword evidence="2" id="KW-1185">Reference proteome</keyword>
<gene>
    <name evidence="1" type="ORF">IHE39_16780</name>
</gene>
<dbReference type="EMBL" id="JACZEP010000005">
    <property type="protein sequence ID" value="MBE1205953.1"/>
    <property type="molecule type" value="Genomic_DNA"/>
</dbReference>
<dbReference type="Pfam" id="PF06169">
    <property type="entry name" value="DUF982"/>
    <property type="match status" value="1"/>
</dbReference>
<accession>A0ABR9GQP6</accession>
<dbReference type="Proteomes" id="UP000598227">
    <property type="component" value="Unassembled WGS sequence"/>
</dbReference>
<dbReference type="InterPro" id="IPR010385">
    <property type="entry name" value="DUF982"/>
</dbReference>